<evidence type="ECO:0000313" key="2">
    <source>
        <dbReference type="EMBL" id="CAB9524793.1"/>
    </source>
</evidence>
<reference evidence="2" key="1">
    <citation type="submission" date="2020-06" db="EMBL/GenBank/DDBJ databases">
        <authorList>
            <consortium name="Plant Systems Biology data submission"/>
        </authorList>
    </citation>
    <scope>NUCLEOTIDE SEQUENCE</scope>
    <source>
        <strain evidence="2">D6</strain>
    </source>
</reference>
<dbReference type="EMBL" id="CAICTM010001583">
    <property type="protein sequence ID" value="CAB9524793.1"/>
    <property type="molecule type" value="Genomic_DNA"/>
</dbReference>
<name>A0A9N8EQ86_9STRA</name>
<dbReference type="InterPro" id="IPR016024">
    <property type="entry name" value="ARM-type_fold"/>
</dbReference>
<feature type="compositionally biased region" description="Polar residues" evidence="1">
    <location>
        <begin position="1"/>
        <end position="13"/>
    </location>
</feature>
<evidence type="ECO:0000313" key="3">
    <source>
        <dbReference type="Proteomes" id="UP001153069"/>
    </source>
</evidence>
<keyword evidence="3" id="KW-1185">Reference proteome</keyword>
<dbReference type="AlphaFoldDB" id="A0A9N8EQ86"/>
<feature type="region of interest" description="Disordered" evidence="1">
    <location>
        <begin position="108"/>
        <end position="136"/>
    </location>
</feature>
<protein>
    <submittedName>
        <fullName evidence="2">Uncharacterized protein</fullName>
    </submittedName>
</protein>
<gene>
    <name evidence="2" type="ORF">SEMRO_1585_G284140.1</name>
</gene>
<evidence type="ECO:0000256" key="1">
    <source>
        <dbReference type="SAM" id="MobiDB-lite"/>
    </source>
</evidence>
<feature type="compositionally biased region" description="Low complexity" evidence="1">
    <location>
        <begin position="110"/>
        <end position="130"/>
    </location>
</feature>
<feature type="region of interest" description="Disordered" evidence="1">
    <location>
        <begin position="1"/>
        <end position="23"/>
    </location>
</feature>
<dbReference type="Gene3D" id="1.25.10.10">
    <property type="entry name" value="Leucine-rich Repeat Variant"/>
    <property type="match status" value="1"/>
</dbReference>
<comment type="caution">
    <text evidence="2">The sequence shown here is derived from an EMBL/GenBank/DDBJ whole genome shotgun (WGS) entry which is preliminary data.</text>
</comment>
<organism evidence="2 3">
    <name type="scientific">Seminavis robusta</name>
    <dbReference type="NCBI Taxonomy" id="568900"/>
    <lineage>
        <taxon>Eukaryota</taxon>
        <taxon>Sar</taxon>
        <taxon>Stramenopiles</taxon>
        <taxon>Ochrophyta</taxon>
        <taxon>Bacillariophyta</taxon>
        <taxon>Bacillariophyceae</taxon>
        <taxon>Bacillariophycidae</taxon>
        <taxon>Naviculales</taxon>
        <taxon>Naviculaceae</taxon>
        <taxon>Seminavis</taxon>
    </lineage>
</organism>
<sequence length="779" mass="84741">MCDGTSVSATTAETPRGRRTSKPVIHYTPEESYAVTASSTNETMTKVEDKAVSAITLPEAPIAVIKANPTLTKAQRAIKNMCDGTSVLATTTETPRGRRTSKPVIHYTPEESSTSTASTSSTNETITITSPEPPRHPVDAVRANLSSNIHQRPPVPAAGLTATRKANNKRPHEHVTRKTLYGSNDNHSKKVKVAKKATSREWVYKENQHRKSFDKAVRIIETSIDPTKVHAAAHEWLAAKGVPFDENTILACDKALTTHHANGALGIFLLNSMTNLGVGRREYCKLLLDCGFVGMISRFLQDTAPDDDAAMECGLRCLSTILASSQQEQAGGNLSDVTMAIEPVLDAMSDDSYHANITTLACLALYNLLVADPTACARALVEQHWLKTALDALSSALSLHPSSLIVASSALAALSHITMALDEDRLRKVIAVETNLIDLASSTLLQFGGMTVADCVEQLRQEQSDVDHTYVQEDRDCLLNNGFRALYNISLVSHHGRKQILEGSFHGLLEIALMEKTNVNVQEVFFALVHANAINDPDSVILEGRTEGILDITLRALELHKQVPLVVDWALEVLATCFSAQVAARASEDDGQFFQPVMDLLDLYMTKLVAANEPEEKEACLNVVCAALKAVETQIRACPSNAGFLLVRGGIFKIFKALKVSATPPLFSVVAEATAASVDAQEHACNLILSLLDGNHALASLLLNRADMMKHMTKIANCNNKVVQQKSEAVLKALFEMDGKVLYQKVLEAHHDLRLLDIDSNRALQLLEELKQSTSRGCP</sequence>
<proteinExistence type="predicted"/>
<accession>A0A9N8EQ86</accession>
<dbReference type="Proteomes" id="UP001153069">
    <property type="component" value="Unassembled WGS sequence"/>
</dbReference>
<dbReference type="InterPro" id="IPR011989">
    <property type="entry name" value="ARM-like"/>
</dbReference>
<dbReference type="SUPFAM" id="SSF48371">
    <property type="entry name" value="ARM repeat"/>
    <property type="match status" value="1"/>
</dbReference>